<feature type="chain" id="PRO_5046771897" evidence="2">
    <location>
        <begin position="23"/>
        <end position="424"/>
    </location>
</feature>
<feature type="compositionally biased region" description="Basic residues" evidence="1">
    <location>
        <begin position="310"/>
        <end position="323"/>
    </location>
</feature>
<name>A0ABQ9INQ9_9NEOP</name>
<feature type="region of interest" description="Disordered" evidence="1">
    <location>
        <begin position="179"/>
        <end position="203"/>
    </location>
</feature>
<evidence type="ECO:0000256" key="1">
    <source>
        <dbReference type="SAM" id="MobiDB-lite"/>
    </source>
</evidence>
<feature type="signal peptide" evidence="2">
    <location>
        <begin position="1"/>
        <end position="22"/>
    </location>
</feature>
<evidence type="ECO:0000256" key="2">
    <source>
        <dbReference type="SAM" id="SignalP"/>
    </source>
</evidence>
<accession>A0ABQ9INQ9</accession>
<organism evidence="3 4">
    <name type="scientific">Dryococelus australis</name>
    <dbReference type="NCBI Taxonomy" id="614101"/>
    <lineage>
        <taxon>Eukaryota</taxon>
        <taxon>Metazoa</taxon>
        <taxon>Ecdysozoa</taxon>
        <taxon>Arthropoda</taxon>
        <taxon>Hexapoda</taxon>
        <taxon>Insecta</taxon>
        <taxon>Pterygota</taxon>
        <taxon>Neoptera</taxon>
        <taxon>Polyneoptera</taxon>
        <taxon>Phasmatodea</taxon>
        <taxon>Verophasmatodea</taxon>
        <taxon>Anareolatae</taxon>
        <taxon>Phasmatidae</taxon>
        <taxon>Eurycanthinae</taxon>
        <taxon>Dryococelus</taxon>
    </lineage>
</organism>
<evidence type="ECO:0000313" key="4">
    <source>
        <dbReference type="Proteomes" id="UP001159363"/>
    </source>
</evidence>
<keyword evidence="4" id="KW-1185">Reference proteome</keyword>
<protein>
    <submittedName>
        <fullName evidence="3">Uncharacterized protein</fullName>
    </submittedName>
</protein>
<gene>
    <name evidence="3" type="ORF">PR048_003639</name>
</gene>
<reference evidence="3 4" key="1">
    <citation type="submission" date="2023-02" db="EMBL/GenBank/DDBJ databases">
        <title>LHISI_Scaffold_Assembly.</title>
        <authorList>
            <person name="Stuart O.P."/>
            <person name="Cleave R."/>
            <person name="Magrath M.J.L."/>
            <person name="Mikheyev A.S."/>
        </authorList>
    </citation>
    <scope>NUCLEOTIDE SEQUENCE [LARGE SCALE GENOMIC DNA]</scope>
    <source>
        <strain evidence="3">Daus_M_001</strain>
        <tissue evidence="3">Leg muscle</tissue>
    </source>
</reference>
<evidence type="ECO:0000313" key="3">
    <source>
        <dbReference type="EMBL" id="KAJ8898279.1"/>
    </source>
</evidence>
<dbReference type="Proteomes" id="UP001159363">
    <property type="component" value="Chromosome 1"/>
</dbReference>
<sequence length="424" mass="47964">MLMKKTGSELCVLMMLKKVIFCCPFCTVSGSKELLLRLLVSGLLEIMSHTQKDPAPKEISDINSRDVICRKTFPVHEGKVDNTAVISVFWDASLYSRKKMKFEIGDQIRFYRKKLCVPAYQCPITFAHNQRTLKPLACIDESIRTRKEEEVSLKRPLPGAQSFPAWGFSLGETAGRCEERSNVGARTRERERERRERGGGEREEISIPWRSRTALTYRERRNPPGVPRKAMRNISQSCRHAGSQKPVRVPINFSEEKLNRKRKCFVKNTARMDKAIRLEVILLVVRMGIKKGRPQLPVGEGSARASSRSARGHVTSHRSHKHAPSPDMAGTEPAVSLLPTQRHCFAHSGDAALDVRDSVALSVRSLLCHVASGEIHVVIGRKIRGYGWVRRSQGRVTWVKYLPRLLPLWTVAGNLELDYSKHLA</sequence>
<keyword evidence="2" id="KW-0732">Signal</keyword>
<feature type="region of interest" description="Disordered" evidence="1">
    <location>
        <begin position="295"/>
        <end position="333"/>
    </location>
</feature>
<proteinExistence type="predicted"/>
<dbReference type="EMBL" id="JARBHB010000001">
    <property type="protein sequence ID" value="KAJ8898279.1"/>
    <property type="molecule type" value="Genomic_DNA"/>
</dbReference>
<comment type="caution">
    <text evidence="3">The sequence shown here is derived from an EMBL/GenBank/DDBJ whole genome shotgun (WGS) entry which is preliminary data.</text>
</comment>